<proteinExistence type="predicted"/>
<sequence>MREPTFWILTALAAEPRHGYGVLQEVSRLTGGQVKLLAGTLYAALDRLTAEGLVEADHDEVVDGRSRRYYRLTSDGATALEAEAERLRLSARTARQQLAAGRPELGPALGRTAAFPKLGRLA</sequence>
<gene>
    <name evidence="2" type="ORF">Acy02nite_74610</name>
</gene>
<evidence type="ECO:0000313" key="2">
    <source>
        <dbReference type="EMBL" id="GID69580.1"/>
    </source>
</evidence>
<feature type="domain" description="Transcription regulator PadR N-terminal" evidence="1">
    <location>
        <begin position="8"/>
        <end position="81"/>
    </location>
</feature>
<dbReference type="SUPFAM" id="SSF46785">
    <property type="entry name" value="Winged helix' DNA-binding domain"/>
    <property type="match status" value="1"/>
</dbReference>
<reference evidence="2" key="1">
    <citation type="submission" date="2021-01" db="EMBL/GenBank/DDBJ databases">
        <title>Whole genome shotgun sequence of Actinoplanes cyaneus NBRC 14990.</title>
        <authorList>
            <person name="Komaki H."/>
            <person name="Tamura T."/>
        </authorList>
    </citation>
    <scope>NUCLEOTIDE SEQUENCE</scope>
    <source>
        <strain evidence="2">NBRC 14990</strain>
    </source>
</reference>
<dbReference type="Pfam" id="PF03551">
    <property type="entry name" value="PadR"/>
    <property type="match status" value="1"/>
</dbReference>
<dbReference type="InterPro" id="IPR005149">
    <property type="entry name" value="Tscrpt_reg_PadR_N"/>
</dbReference>
<dbReference type="EMBL" id="BOMH01000063">
    <property type="protein sequence ID" value="GID69580.1"/>
    <property type="molecule type" value="Genomic_DNA"/>
</dbReference>
<dbReference type="InterPro" id="IPR036388">
    <property type="entry name" value="WH-like_DNA-bd_sf"/>
</dbReference>
<dbReference type="InterPro" id="IPR052509">
    <property type="entry name" value="Metal_resp_DNA-bind_regulator"/>
</dbReference>
<dbReference type="Gene3D" id="1.10.10.10">
    <property type="entry name" value="Winged helix-like DNA-binding domain superfamily/Winged helix DNA-binding domain"/>
    <property type="match status" value="1"/>
</dbReference>
<dbReference type="PANTHER" id="PTHR33169:SF13">
    <property type="entry name" value="PADR-FAMILY TRANSCRIPTIONAL REGULATOR"/>
    <property type="match status" value="1"/>
</dbReference>
<dbReference type="PANTHER" id="PTHR33169">
    <property type="entry name" value="PADR-FAMILY TRANSCRIPTIONAL REGULATOR"/>
    <property type="match status" value="1"/>
</dbReference>
<name>A0A919IWX5_9ACTN</name>
<dbReference type="AlphaFoldDB" id="A0A919IWX5"/>
<accession>A0A919IWX5</accession>
<keyword evidence="3" id="KW-1185">Reference proteome</keyword>
<comment type="caution">
    <text evidence="2">The sequence shown here is derived from an EMBL/GenBank/DDBJ whole genome shotgun (WGS) entry which is preliminary data.</text>
</comment>
<evidence type="ECO:0000259" key="1">
    <source>
        <dbReference type="Pfam" id="PF03551"/>
    </source>
</evidence>
<protein>
    <submittedName>
        <fullName evidence="2">PadR family transcriptional regulator</fullName>
    </submittedName>
</protein>
<evidence type="ECO:0000313" key="3">
    <source>
        <dbReference type="Proteomes" id="UP000619479"/>
    </source>
</evidence>
<organism evidence="2 3">
    <name type="scientific">Actinoplanes cyaneus</name>
    <dbReference type="NCBI Taxonomy" id="52696"/>
    <lineage>
        <taxon>Bacteria</taxon>
        <taxon>Bacillati</taxon>
        <taxon>Actinomycetota</taxon>
        <taxon>Actinomycetes</taxon>
        <taxon>Micromonosporales</taxon>
        <taxon>Micromonosporaceae</taxon>
        <taxon>Actinoplanes</taxon>
    </lineage>
</organism>
<dbReference type="InterPro" id="IPR036390">
    <property type="entry name" value="WH_DNA-bd_sf"/>
</dbReference>
<dbReference type="Proteomes" id="UP000619479">
    <property type="component" value="Unassembled WGS sequence"/>
</dbReference>